<keyword evidence="2" id="KW-1185">Reference proteome</keyword>
<gene>
    <name evidence="1" type="ORF">SAMN05216259_108293</name>
</gene>
<accession>A0A1H0I158</accession>
<sequence>MCVPLAKVPVMWGAPVWNAVVETLGRGNREGNEMK</sequence>
<evidence type="ECO:0000313" key="2">
    <source>
        <dbReference type="Proteomes" id="UP000199341"/>
    </source>
</evidence>
<reference evidence="1 2" key="1">
    <citation type="submission" date="2016-10" db="EMBL/GenBank/DDBJ databases">
        <authorList>
            <person name="de Groot N.N."/>
        </authorList>
    </citation>
    <scope>NUCLEOTIDE SEQUENCE [LARGE SCALE GENOMIC DNA]</scope>
    <source>
        <strain evidence="1 2">CGMCC 4.2022</strain>
    </source>
</reference>
<dbReference type="EMBL" id="FNIE01000008">
    <property type="protein sequence ID" value="SDO25197.1"/>
    <property type="molecule type" value="Genomic_DNA"/>
</dbReference>
<protein>
    <submittedName>
        <fullName evidence="1">Uncharacterized protein</fullName>
    </submittedName>
</protein>
<dbReference type="Proteomes" id="UP000199341">
    <property type="component" value="Unassembled WGS sequence"/>
</dbReference>
<proteinExistence type="predicted"/>
<organism evidence="1 2">
    <name type="scientific">Actinacidiphila guanduensis</name>
    <dbReference type="NCBI Taxonomy" id="310781"/>
    <lineage>
        <taxon>Bacteria</taxon>
        <taxon>Bacillati</taxon>
        <taxon>Actinomycetota</taxon>
        <taxon>Actinomycetes</taxon>
        <taxon>Kitasatosporales</taxon>
        <taxon>Streptomycetaceae</taxon>
        <taxon>Actinacidiphila</taxon>
    </lineage>
</organism>
<dbReference type="AlphaFoldDB" id="A0A1H0I158"/>
<evidence type="ECO:0000313" key="1">
    <source>
        <dbReference type="EMBL" id="SDO25197.1"/>
    </source>
</evidence>
<name>A0A1H0I158_9ACTN</name>